<dbReference type="Proteomes" id="UP001155241">
    <property type="component" value="Unassembled WGS sequence"/>
</dbReference>
<feature type="domain" description="Immunity protein 35" evidence="1">
    <location>
        <begin position="21"/>
        <end position="66"/>
    </location>
</feature>
<keyword evidence="3" id="KW-1185">Reference proteome</keyword>
<gene>
    <name evidence="2" type="ORF">NG895_23985</name>
</gene>
<dbReference type="RefSeq" id="WP_252855085.1">
    <property type="nucleotide sequence ID" value="NZ_JAMXLR010000082.1"/>
</dbReference>
<dbReference type="EMBL" id="JAMXLR010000082">
    <property type="protein sequence ID" value="MCO6046971.1"/>
    <property type="molecule type" value="Genomic_DNA"/>
</dbReference>
<dbReference type="Pfam" id="PF15567">
    <property type="entry name" value="Imm35"/>
    <property type="match status" value="1"/>
</dbReference>
<protein>
    <submittedName>
        <fullName evidence="2">YrhB family protein</fullName>
    </submittedName>
</protein>
<comment type="caution">
    <text evidence="2">The sequence shown here is derived from an EMBL/GenBank/DDBJ whole genome shotgun (WGS) entry which is preliminary data.</text>
</comment>
<name>A0A9X2FIC1_9BACT</name>
<dbReference type="InterPro" id="IPR029082">
    <property type="entry name" value="Imm35"/>
</dbReference>
<evidence type="ECO:0000313" key="2">
    <source>
        <dbReference type="EMBL" id="MCO6046971.1"/>
    </source>
</evidence>
<proteinExistence type="predicted"/>
<sequence length="95" mass="10869">MDPEEFRQAILQKIRLEFGEDVDIDDQKTIHKDYGWIVFYNTKAFLASGDLMVALMSNAPWLCTWDGECYSLPLHCSVAEGVRILEKELGLTLSE</sequence>
<accession>A0A9X2FIC1</accession>
<evidence type="ECO:0000313" key="3">
    <source>
        <dbReference type="Proteomes" id="UP001155241"/>
    </source>
</evidence>
<organism evidence="2 3">
    <name type="scientific">Aeoliella straminimaris</name>
    <dbReference type="NCBI Taxonomy" id="2954799"/>
    <lineage>
        <taxon>Bacteria</taxon>
        <taxon>Pseudomonadati</taxon>
        <taxon>Planctomycetota</taxon>
        <taxon>Planctomycetia</taxon>
        <taxon>Pirellulales</taxon>
        <taxon>Lacipirellulaceae</taxon>
        <taxon>Aeoliella</taxon>
    </lineage>
</organism>
<evidence type="ECO:0000259" key="1">
    <source>
        <dbReference type="Pfam" id="PF15567"/>
    </source>
</evidence>
<dbReference type="AlphaFoldDB" id="A0A9X2FIC1"/>
<reference evidence="2" key="1">
    <citation type="submission" date="2022-06" db="EMBL/GenBank/DDBJ databases">
        <title>Aeoliella straminimaris, a novel planctomycete from sediments.</title>
        <authorList>
            <person name="Vitorino I.R."/>
            <person name="Lage O.M."/>
        </authorList>
    </citation>
    <scope>NUCLEOTIDE SEQUENCE</scope>
    <source>
        <strain evidence="2">ICT_H6.2</strain>
    </source>
</reference>